<dbReference type="EMBL" id="DVHU01000060">
    <property type="protein sequence ID" value="HIR93047.1"/>
    <property type="molecule type" value="Genomic_DNA"/>
</dbReference>
<dbReference type="Gene3D" id="3.60.15.10">
    <property type="entry name" value="Ribonuclease Z/Hydroxyacylglutathione hydrolase-like"/>
    <property type="match status" value="1"/>
</dbReference>
<evidence type="ECO:0000313" key="3">
    <source>
        <dbReference type="Proteomes" id="UP000886841"/>
    </source>
</evidence>
<protein>
    <submittedName>
        <fullName evidence="2">MBL fold metallo-hydrolase</fullName>
    </submittedName>
</protein>
<dbReference type="SUPFAM" id="SSF56281">
    <property type="entry name" value="Metallo-hydrolase/oxidoreductase"/>
    <property type="match status" value="1"/>
</dbReference>
<proteinExistence type="predicted"/>
<dbReference type="Proteomes" id="UP000886841">
    <property type="component" value="Unassembled WGS sequence"/>
</dbReference>
<reference evidence="2" key="2">
    <citation type="journal article" date="2021" name="PeerJ">
        <title>Extensive microbial diversity within the chicken gut microbiome revealed by metagenomics and culture.</title>
        <authorList>
            <person name="Gilroy R."/>
            <person name="Ravi A."/>
            <person name="Getino M."/>
            <person name="Pursley I."/>
            <person name="Horton D.L."/>
            <person name="Alikhan N.F."/>
            <person name="Baker D."/>
            <person name="Gharbi K."/>
            <person name="Hall N."/>
            <person name="Watson M."/>
            <person name="Adriaenssens E.M."/>
            <person name="Foster-Nyarko E."/>
            <person name="Jarju S."/>
            <person name="Secka A."/>
            <person name="Antonio M."/>
            <person name="Oren A."/>
            <person name="Chaudhuri R.R."/>
            <person name="La Ragione R."/>
            <person name="Hildebrand F."/>
            <person name="Pallen M.J."/>
        </authorList>
    </citation>
    <scope>NUCLEOTIDE SEQUENCE</scope>
    <source>
        <strain evidence="2">ChiSxjej1B13-7041</strain>
    </source>
</reference>
<organism evidence="2 3">
    <name type="scientific">Candidatus Egerieimonas intestinavium</name>
    <dbReference type="NCBI Taxonomy" id="2840777"/>
    <lineage>
        <taxon>Bacteria</taxon>
        <taxon>Bacillati</taxon>
        <taxon>Bacillota</taxon>
        <taxon>Clostridia</taxon>
        <taxon>Lachnospirales</taxon>
        <taxon>Lachnospiraceae</taxon>
        <taxon>Lachnospiraceae incertae sedis</taxon>
        <taxon>Candidatus Egerieimonas</taxon>
    </lineage>
</organism>
<dbReference type="InterPro" id="IPR036866">
    <property type="entry name" value="RibonucZ/Hydroxyglut_hydro"/>
</dbReference>
<dbReference type="Pfam" id="PF00753">
    <property type="entry name" value="Lactamase_B"/>
    <property type="match status" value="1"/>
</dbReference>
<name>A0A9D1EJE8_9FIRM</name>
<gene>
    <name evidence="2" type="ORF">IAB98_06480</name>
</gene>
<comment type="caution">
    <text evidence="2">The sequence shown here is derived from an EMBL/GenBank/DDBJ whole genome shotgun (WGS) entry which is preliminary data.</text>
</comment>
<dbReference type="GO" id="GO:0016740">
    <property type="term" value="F:transferase activity"/>
    <property type="evidence" value="ECO:0007669"/>
    <property type="project" value="TreeGrafter"/>
</dbReference>
<dbReference type="AlphaFoldDB" id="A0A9D1EJE8"/>
<evidence type="ECO:0000313" key="2">
    <source>
        <dbReference type="EMBL" id="HIR93047.1"/>
    </source>
</evidence>
<evidence type="ECO:0000259" key="1">
    <source>
        <dbReference type="SMART" id="SM00849"/>
    </source>
</evidence>
<dbReference type="InterPro" id="IPR001279">
    <property type="entry name" value="Metallo-B-lactamas"/>
</dbReference>
<accession>A0A9D1EJE8</accession>
<dbReference type="InterPro" id="IPR041712">
    <property type="entry name" value="DHPS-like_MBL-fold"/>
</dbReference>
<sequence length="276" mass="31211">MYIRNLMEDTGSISEPGRRMICEHGLSFYLETPRHKLLFDLGATDAFLANARQAGIDVSQVDTAVISHGHYDHGGGLEAFLEANHRASVYLREGAFDPHISLQGENIHRIGLEPKLQENPRIHLLREDTWLDEELFVFGNVTERRLWSQSNRRLRMGTLGYPQDSFVHEQSLLLLAEGRRILLAGCSHCGIVNILEKCRELTGSWPEAVIGGLHLSNPRGQEELDLPLLEGTARYLEATGAVYYTGHCTGLEAYEWLRKRLGERIVYIHSGDQVRI</sequence>
<dbReference type="CDD" id="cd07713">
    <property type="entry name" value="DHPS-like_MBL-fold"/>
    <property type="match status" value="1"/>
</dbReference>
<dbReference type="PANTHER" id="PTHR13754">
    <property type="entry name" value="METALLO-BETA-LACTAMASE SUPERFAMILY PROTEIN"/>
    <property type="match status" value="1"/>
</dbReference>
<dbReference type="PANTHER" id="PTHR13754:SF13">
    <property type="entry name" value="METALLO-BETA-LACTAMASE SUPERFAMILY PROTEIN (AFU_ORTHOLOGUE AFUA_3G07630)"/>
    <property type="match status" value="1"/>
</dbReference>
<dbReference type="SMART" id="SM00849">
    <property type="entry name" value="Lactamase_B"/>
    <property type="match status" value="1"/>
</dbReference>
<reference evidence="2" key="1">
    <citation type="submission" date="2020-10" db="EMBL/GenBank/DDBJ databases">
        <authorList>
            <person name="Gilroy R."/>
        </authorList>
    </citation>
    <scope>NUCLEOTIDE SEQUENCE</scope>
    <source>
        <strain evidence="2">ChiSxjej1B13-7041</strain>
    </source>
</reference>
<dbReference type="InterPro" id="IPR052926">
    <property type="entry name" value="Metallo-beta-lactamase_dom"/>
</dbReference>
<feature type="domain" description="Metallo-beta-lactamase" evidence="1">
    <location>
        <begin position="24"/>
        <end position="247"/>
    </location>
</feature>